<dbReference type="InterPro" id="IPR036249">
    <property type="entry name" value="Thioredoxin-like_sf"/>
</dbReference>
<organism evidence="2 3">
    <name type="scientific">Actinophytocola gossypii</name>
    <dbReference type="NCBI Taxonomy" id="2812003"/>
    <lineage>
        <taxon>Bacteria</taxon>
        <taxon>Bacillati</taxon>
        <taxon>Actinomycetota</taxon>
        <taxon>Actinomycetes</taxon>
        <taxon>Pseudonocardiales</taxon>
        <taxon>Pseudonocardiaceae</taxon>
    </lineage>
</organism>
<dbReference type="RefSeq" id="WP_260190262.1">
    <property type="nucleotide sequence ID" value="NZ_JAFFZE010000006.1"/>
</dbReference>
<accession>A0ABT2J605</accession>
<feature type="domain" description="DSBA-like thioredoxin" evidence="1">
    <location>
        <begin position="5"/>
        <end position="198"/>
    </location>
</feature>
<dbReference type="PANTHER" id="PTHR13887">
    <property type="entry name" value="GLUTATHIONE S-TRANSFERASE KAPPA"/>
    <property type="match status" value="1"/>
</dbReference>
<reference evidence="2 3" key="1">
    <citation type="submission" date="2021-02" db="EMBL/GenBank/DDBJ databases">
        <title>Actinophytocola xerophila sp. nov., isolated from soil of cotton cropping field.</title>
        <authorList>
            <person name="Huang R."/>
            <person name="Chen X."/>
            <person name="Ge X."/>
            <person name="Liu W."/>
        </authorList>
    </citation>
    <scope>NUCLEOTIDE SEQUENCE [LARGE SCALE GENOMIC DNA]</scope>
    <source>
        <strain evidence="2 3">S1-96</strain>
    </source>
</reference>
<protein>
    <submittedName>
        <fullName evidence="2">DsbA family oxidoreductase</fullName>
    </submittedName>
</protein>
<proteinExistence type="predicted"/>
<dbReference type="Proteomes" id="UP001156441">
    <property type="component" value="Unassembled WGS sequence"/>
</dbReference>
<evidence type="ECO:0000259" key="1">
    <source>
        <dbReference type="Pfam" id="PF01323"/>
    </source>
</evidence>
<dbReference type="EMBL" id="JAFFZE010000006">
    <property type="protein sequence ID" value="MCT2582925.1"/>
    <property type="molecule type" value="Genomic_DNA"/>
</dbReference>
<keyword evidence="3" id="KW-1185">Reference proteome</keyword>
<dbReference type="Gene3D" id="3.40.30.10">
    <property type="entry name" value="Glutaredoxin"/>
    <property type="match status" value="1"/>
</dbReference>
<dbReference type="PANTHER" id="PTHR13887:SF41">
    <property type="entry name" value="THIOREDOXIN SUPERFAMILY PROTEIN"/>
    <property type="match status" value="1"/>
</dbReference>
<sequence length="232" mass="24985">MTMLTIDAWVDVQCPWCYIGYGRLERAIEESGHAARIRLEPRTFELDPMADPSVEPALARMTGRYGLPLEQARANESELAAVATADGLAYSSDRQMSSSRDPLRLVHLAKEHCVGWRFARAVQREIFSGNAEAFGHETLTRLGVDLGIPAAAISGTLAGDGYADQLKVDREEARRLGARGVPFTVFGDQVVVQGGSTVPDYIAAIERSSHAARPAVVDGIQCAVRSGTGSEA</sequence>
<comment type="caution">
    <text evidence="2">The sequence shown here is derived from an EMBL/GenBank/DDBJ whole genome shotgun (WGS) entry which is preliminary data.</text>
</comment>
<name>A0ABT2J605_9PSEU</name>
<evidence type="ECO:0000313" key="3">
    <source>
        <dbReference type="Proteomes" id="UP001156441"/>
    </source>
</evidence>
<dbReference type="SUPFAM" id="SSF52833">
    <property type="entry name" value="Thioredoxin-like"/>
    <property type="match status" value="1"/>
</dbReference>
<dbReference type="InterPro" id="IPR001853">
    <property type="entry name" value="DSBA-like_thioredoxin_dom"/>
</dbReference>
<dbReference type="Pfam" id="PF01323">
    <property type="entry name" value="DSBA"/>
    <property type="match status" value="1"/>
</dbReference>
<evidence type="ECO:0000313" key="2">
    <source>
        <dbReference type="EMBL" id="MCT2582925.1"/>
    </source>
</evidence>
<dbReference type="CDD" id="cd03024">
    <property type="entry name" value="DsbA_FrnE"/>
    <property type="match status" value="1"/>
</dbReference>
<gene>
    <name evidence="2" type="ORF">JT362_07320</name>
</gene>